<keyword evidence="4" id="KW-1185">Reference proteome</keyword>
<protein>
    <submittedName>
        <fullName evidence="3">Peptidase M43</fullName>
    </submittedName>
</protein>
<organism evidence="3 4">
    <name type="scientific">Brasilonema bromeliae SPC951</name>
    <dbReference type="NCBI Taxonomy" id="385972"/>
    <lineage>
        <taxon>Bacteria</taxon>
        <taxon>Bacillati</taxon>
        <taxon>Cyanobacteriota</taxon>
        <taxon>Cyanophyceae</taxon>
        <taxon>Nostocales</taxon>
        <taxon>Scytonemataceae</taxon>
        <taxon>Brasilonema</taxon>
        <taxon>Bromeliae group (in: Brasilonema)</taxon>
    </lineage>
</organism>
<proteinExistence type="predicted"/>
<feature type="domain" description="EcxA zinc-binding" evidence="1">
    <location>
        <begin position="500"/>
        <end position="828"/>
    </location>
</feature>
<dbReference type="CDD" id="cd04276">
    <property type="entry name" value="ZnMc_MMP_like_2"/>
    <property type="match status" value="1"/>
</dbReference>
<dbReference type="Proteomes" id="UP000718564">
    <property type="component" value="Unassembled WGS sequence"/>
</dbReference>
<dbReference type="Pfam" id="PF16313">
    <property type="entry name" value="DUF4953"/>
    <property type="match status" value="1"/>
</dbReference>
<dbReference type="InterPro" id="IPR032534">
    <property type="entry name" value="EcxA_zinc-bd"/>
</dbReference>
<reference evidence="3 4" key="1">
    <citation type="submission" date="2018-06" db="EMBL/GenBank/DDBJ databases">
        <title>Comparative genomics of Brasilonema spp. strains.</title>
        <authorList>
            <person name="Alvarenga D.O."/>
            <person name="Fiore M.F."/>
            <person name="Varani A.M."/>
        </authorList>
    </citation>
    <scope>NUCLEOTIDE SEQUENCE [LARGE SCALE GENOMIC DNA]</scope>
    <source>
        <strain evidence="3 4">SPC951</strain>
    </source>
</reference>
<feature type="domain" description="DUF5117" evidence="2">
    <location>
        <begin position="125"/>
        <end position="311"/>
    </location>
</feature>
<evidence type="ECO:0000259" key="1">
    <source>
        <dbReference type="Pfam" id="PF16313"/>
    </source>
</evidence>
<accession>A0ABX1PH41</accession>
<evidence type="ECO:0000259" key="2">
    <source>
        <dbReference type="Pfam" id="PF17148"/>
    </source>
</evidence>
<evidence type="ECO:0000313" key="4">
    <source>
        <dbReference type="Proteomes" id="UP000718564"/>
    </source>
</evidence>
<dbReference type="Gene3D" id="3.40.390.10">
    <property type="entry name" value="Collagenase (Catalytic Domain)"/>
    <property type="match status" value="1"/>
</dbReference>
<dbReference type="InterPro" id="IPR033413">
    <property type="entry name" value="DUF5117"/>
</dbReference>
<dbReference type="SUPFAM" id="SSF55486">
    <property type="entry name" value="Metalloproteases ('zincins'), catalytic domain"/>
    <property type="match status" value="1"/>
</dbReference>
<evidence type="ECO:0000313" key="3">
    <source>
        <dbReference type="EMBL" id="NMG22790.1"/>
    </source>
</evidence>
<dbReference type="InterPro" id="IPR024079">
    <property type="entry name" value="MetalloPept_cat_dom_sf"/>
</dbReference>
<dbReference type="RefSeq" id="WP_169157976.1">
    <property type="nucleotide sequence ID" value="NZ_CAWPJE010000321.1"/>
</dbReference>
<dbReference type="PANTHER" id="PTHR38478">
    <property type="entry name" value="PEPTIDASE M1A AND M12B"/>
    <property type="match status" value="1"/>
</dbReference>
<name>A0ABX1PH41_9CYAN</name>
<dbReference type="Pfam" id="PF17148">
    <property type="entry name" value="DUF5117"/>
    <property type="match status" value="1"/>
</dbReference>
<comment type="caution">
    <text evidence="3">The sequence shown here is derived from an EMBL/GenBank/DDBJ whole genome shotgun (WGS) entry which is preliminary data.</text>
</comment>
<sequence length="918" mass="105616">MKNWITRLLIYITLLYNLLLGANDAKANQLSDVYVQQLNTLPGIEKLAMADNTHQENRKDDFRRFREIIKGADKLEGLFTLYRAKDSGEIYWEIKPEQLNKNYLGIVTLESGVGESGLYSGLPLQDFLFYFQRVNNNLHFVIRNVKFRTEAGQPEERSLARSFSDSVLYAVNIVCIDPYTKNILIDINDLLMQDFPGLTSLLKYSLQTEYQLQESKSYLGDVNSLPLNLEIDSIYGFSSPEGADLITLPDSRALTLKVHYSFSQLRENNGYIPRFADDRVGYFITAFQNFSGNIGKEPFVRYINRWHLEPSDPNAALSPPKKPIVFWIENAVPLEYRDAVREGVLMWNKAFEKVGFQNAIEVRQMPDDADWHPADVRYNTIRWFNSLDAGFARGPMRVNPLTGEILDADIIVDANMVRSIQQNYHTLIEANSDDLYPMSIYAKSGVKMSQHNATGIQKSIVENRESWSNDSDFYYGMESSFQAAMGALTLSLVQDATPSSDQMKKYVHQYLRSLIAHEVGHTLGLRHNFHGSTMLAPEELNNTEITHTKGLVGSVMDYVPVNIAPQGVQQGDYFPAIIGPYDEWAIEYGYKRYSHLMLEGITPLTEKPFLEQIALASPQPELSYATDEDIWDINPLANVWDMSSDVLVYSQWQMDNARMMWQRLDKRSPLKGESYSERRLLFNRIFQYYFRNAILLTKYIGGQSFKRHHALDDTHAHFVPVPLEKQRQILTNLHEYVFDQDAFRFSSQLLNQLAPSRFSHWGNPIPVYRLDYPIHERILQLQSVILRSLLDGDRLNRLRDLELKTLPGESLTIPELFDTLQKDIWTEVFTSESHMSISSIRRSLQREHLNILLGMVLRTTYVPEDGRTIAWYELRELLKAIDVGVKQHGGKLDIYTLAHLEETSDRITKALNAQLLSN</sequence>
<dbReference type="PANTHER" id="PTHR38478:SF1">
    <property type="entry name" value="ZINC DEPENDENT METALLOPROTEASE DOMAIN LIPOPROTEIN"/>
    <property type="match status" value="1"/>
</dbReference>
<gene>
    <name evidence="3" type="ORF">DP116_26475</name>
</gene>
<dbReference type="InterPro" id="IPR034032">
    <property type="entry name" value="Zn_MMP-like_bac"/>
</dbReference>
<dbReference type="EMBL" id="QMEB01000316">
    <property type="protein sequence ID" value="NMG22790.1"/>
    <property type="molecule type" value="Genomic_DNA"/>
</dbReference>